<reference evidence="2" key="1">
    <citation type="journal article" date="2022" name="Mol. Ecol. Resour.">
        <title>The genomes of chicory, endive, great burdock and yacon provide insights into Asteraceae palaeo-polyploidization history and plant inulin production.</title>
        <authorList>
            <person name="Fan W."/>
            <person name="Wang S."/>
            <person name="Wang H."/>
            <person name="Wang A."/>
            <person name="Jiang F."/>
            <person name="Liu H."/>
            <person name="Zhao H."/>
            <person name="Xu D."/>
            <person name="Zhang Y."/>
        </authorList>
    </citation>
    <scope>NUCLEOTIDE SEQUENCE [LARGE SCALE GENOMIC DNA]</scope>
    <source>
        <strain evidence="2">cv. Yunnan</strain>
    </source>
</reference>
<comment type="caution">
    <text evidence="1">The sequence shown here is derived from an EMBL/GenBank/DDBJ whole genome shotgun (WGS) entry which is preliminary data.</text>
</comment>
<organism evidence="1 2">
    <name type="scientific">Smallanthus sonchifolius</name>
    <dbReference type="NCBI Taxonomy" id="185202"/>
    <lineage>
        <taxon>Eukaryota</taxon>
        <taxon>Viridiplantae</taxon>
        <taxon>Streptophyta</taxon>
        <taxon>Embryophyta</taxon>
        <taxon>Tracheophyta</taxon>
        <taxon>Spermatophyta</taxon>
        <taxon>Magnoliopsida</taxon>
        <taxon>eudicotyledons</taxon>
        <taxon>Gunneridae</taxon>
        <taxon>Pentapetalae</taxon>
        <taxon>asterids</taxon>
        <taxon>campanulids</taxon>
        <taxon>Asterales</taxon>
        <taxon>Asteraceae</taxon>
        <taxon>Asteroideae</taxon>
        <taxon>Heliantheae alliance</taxon>
        <taxon>Millerieae</taxon>
        <taxon>Smallanthus</taxon>
    </lineage>
</organism>
<keyword evidence="2" id="KW-1185">Reference proteome</keyword>
<evidence type="ECO:0000313" key="2">
    <source>
        <dbReference type="Proteomes" id="UP001056120"/>
    </source>
</evidence>
<dbReference type="Proteomes" id="UP001056120">
    <property type="component" value="Linkage Group LG17"/>
</dbReference>
<accession>A0ACB9EVU8</accession>
<sequence>MDEDRQLADPQGGVDVGAIFSGRRKKEKNRLFFSIKYFYWMLLFNDGHPREAIDRDIHGGSKRLRPGVMRCVMVTVGDISKVADVVTHSGGDQRRAKARRKPTGATAGVGANCVGGKGVARVLLD</sequence>
<protein>
    <submittedName>
        <fullName evidence="1">Uncharacterized protein</fullName>
    </submittedName>
</protein>
<evidence type="ECO:0000313" key="1">
    <source>
        <dbReference type="EMBL" id="KAI3762994.1"/>
    </source>
</evidence>
<proteinExistence type="predicted"/>
<reference evidence="1 2" key="2">
    <citation type="journal article" date="2022" name="Mol. Ecol. Resour.">
        <title>The genomes of chicory, endive, great burdock and yacon provide insights into Asteraceae paleo-polyploidization history and plant inulin production.</title>
        <authorList>
            <person name="Fan W."/>
            <person name="Wang S."/>
            <person name="Wang H."/>
            <person name="Wang A."/>
            <person name="Jiang F."/>
            <person name="Liu H."/>
            <person name="Zhao H."/>
            <person name="Xu D."/>
            <person name="Zhang Y."/>
        </authorList>
    </citation>
    <scope>NUCLEOTIDE SEQUENCE [LARGE SCALE GENOMIC DNA]</scope>
    <source>
        <strain evidence="2">cv. Yunnan</strain>
        <tissue evidence="1">Leaves</tissue>
    </source>
</reference>
<name>A0ACB9EVU8_9ASTR</name>
<gene>
    <name evidence="1" type="ORF">L1987_53439</name>
</gene>
<dbReference type="EMBL" id="CM042034">
    <property type="protein sequence ID" value="KAI3762994.1"/>
    <property type="molecule type" value="Genomic_DNA"/>
</dbReference>